<dbReference type="RefSeq" id="WP_263050400.1">
    <property type="nucleotide sequence ID" value="NZ_CP106735.1"/>
</dbReference>
<dbReference type="EMBL" id="CP106735">
    <property type="protein sequence ID" value="UXX78655.1"/>
    <property type="molecule type" value="Genomic_DNA"/>
</dbReference>
<evidence type="ECO:0000313" key="2">
    <source>
        <dbReference type="Proteomes" id="UP001062165"/>
    </source>
</evidence>
<evidence type="ECO:0000313" key="1">
    <source>
        <dbReference type="EMBL" id="UXX78655.1"/>
    </source>
</evidence>
<gene>
    <name evidence="1" type="ORF">N7E81_14940</name>
</gene>
<proteinExistence type="predicted"/>
<accession>A0ABY6CXL9</accession>
<organism evidence="1 2">
    <name type="scientific">Reichenbachiella carrageenanivorans</name>
    <dbReference type="NCBI Taxonomy" id="2979869"/>
    <lineage>
        <taxon>Bacteria</taxon>
        <taxon>Pseudomonadati</taxon>
        <taxon>Bacteroidota</taxon>
        <taxon>Cytophagia</taxon>
        <taxon>Cytophagales</taxon>
        <taxon>Reichenbachiellaceae</taxon>
        <taxon>Reichenbachiella</taxon>
    </lineage>
</organism>
<reference evidence="1" key="1">
    <citation type="submission" date="2022-10" db="EMBL/GenBank/DDBJ databases">
        <title>Comparative genomics and taxonomic characterization of three novel marine species of genus Reichenbachiella exhibiting antioxidant and polysaccharide degradation activities.</title>
        <authorList>
            <person name="Muhammad N."/>
            <person name="Lee Y.-J."/>
            <person name="Ko J."/>
            <person name="Kim S.-G."/>
        </authorList>
    </citation>
    <scope>NUCLEOTIDE SEQUENCE</scope>
    <source>
        <strain evidence="1">Wsw4-B4</strain>
    </source>
</reference>
<sequence length="119" mass="13610">MRLWITRILLLLISANVVYGTHGDIYADKIQVLINSADTQISYTPDLNTDLFIASKCKESSRAGRLFPILSNDYMGCSVVDLALFDFRTIFRLAGYAHELSYIRYGMLRKLISPHHFFS</sequence>
<name>A0ABY6CXL9_9BACT</name>
<dbReference type="Proteomes" id="UP001062165">
    <property type="component" value="Chromosome"/>
</dbReference>
<keyword evidence="2" id="KW-1185">Reference proteome</keyword>
<protein>
    <submittedName>
        <fullName evidence="1">Uncharacterized protein</fullName>
    </submittedName>
</protein>